<dbReference type="InterPro" id="IPR043502">
    <property type="entry name" value="DNA/RNA_pol_sf"/>
</dbReference>
<dbReference type="SUPFAM" id="SSF56672">
    <property type="entry name" value="DNA/RNA polymerases"/>
    <property type="match status" value="1"/>
</dbReference>
<sequence length="200" mass="22525">MHAPTVTDFDLLKRILQYIRGTVTMGIKLNNNIDCKLRAYSDSDWAGCHSTRRSTGGYCTFLGNNLISWSSRKHDTVSKSSTEAEYRTLSDTASEITWIGFLLKELGIPLLSTPELFCDNLYAVFLSANPAFHARTKHFELDHHYVRERVALGTLEVNHIPSQLQVADIFTKSLPTKAFQSLAIQTRCRSATNTKFEGGY</sequence>
<evidence type="ECO:0000313" key="1">
    <source>
        <dbReference type="EMBL" id="KAL1224682.1"/>
    </source>
</evidence>
<evidence type="ECO:0000313" key="2">
    <source>
        <dbReference type="Proteomes" id="UP001558713"/>
    </source>
</evidence>
<dbReference type="PANTHER" id="PTHR11439:SF524">
    <property type="entry name" value="RNA-DIRECTED DNA POLYMERASE, PROTEIN KINASE RLK-PELLE-DLSV FAMILY"/>
    <property type="match status" value="1"/>
</dbReference>
<dbReference type="CDD" id="cd09272">
    <property type="entry name" value="RNase_HI_RT_Ty1"/>
    <property type="match status" value="1"/>
</dbReference>
<name>A0ABD1C5L8_CARAN</name>
<reference evidence="1 2" key="1">
    <citation type="submission" date="2024-04" db="EMBL/GenBank/DDBJ databases">
        <title>Genome assembly C_amara_ONT_v2.</title>
        <authorList>
            <person name="Yant L."/>
            <person name="Moore C."/>
            <person name="Slenker M."/>
        </authorList>
    </citation>
    <scope>NUCLEOTIDE SEQUENCE [LARGE SCALE GENOMIC DNA]</scope>
    <source>
        <tissue evidence="1">Leaf</tissue>
    </source>
</reference>
<proteinExistence type="predicted"/>
<gene>
    <name evidence="1" type="ORF">V5N11_001121</name>
</gene>
<dbReference type="PANTHER" id="PTHR11439">
    <property type="entry name" value="GAG-POL-RELATED RETROTRANSPOSON"/>
    <property type="match status" value="1"/>
</dbReference>
<dbReference type="Proteomes" id="UP001558713">
    <property type="component" value="Unassembled WGS sequence"/>
</dbReference>
<accession>A0ABD1C5L8</accession>
<protein>
    <submittedName>
        <fullName evidence="1">Retrovirus-related Pol polyprotein from transposon RE1</fullName>
    </submittedName>
</protein>
<keyword evidence="2" id="KW-1185">Reference proteome</keyword>
<comment type="caution">
    <text evidence="1">The sequence shown here is derived from an EMBL/GenBank/DDBJ whole genome shotgun (WGS) entry which is preliminary data.</text>
</comment>
<organism evidence="1 2">
    <name type="scientific">Cardamine amara subsp. amara</name>
    <dbReference type="NCBI Taxonomy" id="228776"/>
    <lineage>
        <taxon>Eukaryota</taxon>
        <taxon>Viridiplantae</taxon>
        <taxon>Streptophyta</taxon>
        <taxon>Embryophyta</taxon>
        <taxon>Tracheophyta</taxon>
        <taxon>Spermatophyta</taxon>
        <taxon>Magnoliopsida</taxon>
        <taxon>eudicotyledons</taxon>
        <taxon>Gunneridae</taxon>
        <taxon>Pentapetalae</taxon>
        <taxon>rosids</taxon>
        <taxon>malvids</taxon>
        <taxon>Brassicales</taxon>
        <taxon>Brassicaceae</taxon>
        <taxon>Cardamineae</taxon>
        <taxon>Cardamine</taxon>
    </lineage>
</organism>
<dbReference type="EMBL" id="JBANAX010000049">
    <property type="protein sequence ID" value="KAL1224682.1"/>
    <property type="molecule type" value="Genomic_DNA"/>
</dbReference>
<dbReference type="AlphaFoldDB" id="A0ABD1C5L8"/>